<keyword evidence="2" id="KW-1185">Reference proteome</keyword>
<reference evidence="1 2" key="1">
    <citation type="journal article" date="2019" name="Nat. Ecol. Evol.">
        <title>Megaphylogeny resolves global patterns of mushroom evolution.</title>
        <authorList>
            <person name="Varga T."/>
            <person name="Krizsan K."/>
            <person name="Foldi C."/>
            <person name="Dima B."/>
            <person name="Sanchez-Garcia M."/>
            <person name="Sanchez-Ramirez S."/>
            <person name="Szollosi G.J."/>
            <person name="Szarkandi J.G."/>
            <person name="Papp V."/>
            <person name="Albert L."/>
            <person name="Andreopoulos W."/>
            <person name="Angelini C."/>
            <person name="Antonin V."/>
            <person name="Barry K.W."/>
            <person name="Bougher N.L."/>
            <person name="Buchanan P."/>
            <person name="Buyck B."/>
            <person name="Bense V."/>
            <person name="Catcheside P."/>
            <person name="Chovatia M."/>
            <person name="Cooper J."/>
            <person name="Damon W."/>
            <person name="Desjardin D."/>
            <person name="Finy P."/>
            <person name="Geml J."/>
            <person name="Haridas S."/>
            <person name="Hughes K."/>
            <person name="Justo A."/>
            <person name="Karasinski D."/>
            <person name="Kautmanova I."/>
            <person name="Kiss B."/>
            <person name="Kocsube S."/>
            <person name="Kotiranta H."/>
            <person name="LaButti K.M."/>
            <person name="Lechner B.E."/>
            <person name="Liimatainen K."/>
            <person name="Lipzen A."/>
            <person name="Lukacs Z."/>
            <person name="Mihaltcheva S."/>
            <person name="Morgado L.N."/>
            <person name="Niskanen T."/>
            <person name="Noordeloos M.E."/>
            <person name="Ohm R.A."/>
            <person name="Ortiz-Santana B."/>
            <person name="Ovrebo C."/>
            <person name="Racz N."/>
            <person name="Riley R."/>
            <person name="Savchenko A."/>
            <person name="Shiryaev A."/>
            <person name="Soop K."/>
            <person name="Spirin V."/>
            <person name="Szebenyi C."/>
            <person name="Tomsovsky M."/>
            <person name="Tulloss R.E."/>
            <person name="Uehling J."/>
            <person name="Grigoriev I.V."/>
            <person name="Vagvolgyi C."/>
            <person name="Papp T."/>
            <person name="Martin F.M."/>
            <person name="Miettinen O."/>
            <person name="Hibbett D.S."/>
            <person name="Nagy L.G."/>
        </authorList>
    </citation>
    <scope>NUCLEOTIDE SEQUENCE [LARGE SCALE GENOMIC DNA]</scope>
    <source>
        <strain evidence="1 2">CBS 121175</strain>
    </source>
</reference>
<evidence type="ECO:0000313" key="1">
    <source>
        <dbReference type="EMBL" id="TFK19382.1"/>
    </source>
</evidence>
<name>A0A5C3KH60_COPMA</name>
<gene>
    <name evidence="1" type="ORF">FA15DRAFT_709021</name>
</gene>
<accession>A0A5C3KH60</accession>
<dbReference type="OrthoDB" id="3067694at2759"/>
<dbReference type="AlphaFoldDB" id="A0A5C3KH60"/>
<dbReference type="Proteomes" id="UP000307440">
    <property type="component" value="Unassembled WGS sequence"/>
</dbReference>
<organism evidence="1 2">
    <name type="scientific">Coprinopsis marcescibilis</name>
    <name type="common">Agaric fungus</name>
    <name type="synonym">Psathyrella marcescibilis</name>
    <dbReference type="NCBI Taxonomy" id="230819"/>
    <lineage>
        <taxon>Eukaryota</taxon>
        <taxon>Fungi</taxon>
        <taxon>Dikarya</taxon>
        <taxon>Basidiomycota</taxon>
        <taxon>Agaricomycotina</taxon>
        <taxon>Agaricomycetes</taxon>
        <taxon>Agaricomycetidae</taxon>
        <taxon>Agaricales</taxon>
        <taxon>Agaricineae</taxon>
        <taxon>Psathyrellaceae</taxon>
        <taxon>Coprinopsis</taxon>
    </lineage>
</organism>
<dbReference type="EMBL" id="ML210343">
    <property type="protein sequence ID" value="TFK19382.1"/>
    <property type="molecule type" value="Genomic_DNA"/>
</dbReference>
<protein>
    <submittedName>
        <fullName evidence="1">Uncharacterized protein</fullName>
    </submittedName>
</protein>
<sequence>MATTKMTTNFDFNTDLDGLKAKLPVWKGEVPIGACCAVSYISQSYTWNGSLRLKLYLQWVIVIGTRS</sequence>
<proteinExistence type="predicted"/>
<evidence type="ECO:0000313" key="2">
    <source>
        <dbReference type="Proteomes" id="UP000307440"/>
    </source>
</evidence>